<dbReference type="Gene3D" id="1.10.10.10">
    <property type="entry name" value="Winged helix-like DNA-binding domain superfamily/Winged helix DNA-binding domain"/>
    <property type="match status" value="1"/>
</dbReference>
<gene>
    <name evidence="5" type="ORF">CWO92_15395</name>
</gene>
<keyword evidence="2" id="KW-0238">DNA-binding</keyword>
<sequence length="219" mass="25801">MFFDRSNPSWDHPEFGESLPQQIYKHILKNIIEGNIKAGEKIVEEDVSKELNTSRAPVREALYLLQVDGIVERIPRRGTVVRTFAQHEIIEYNDVTIELLRVAVDYSRDKWNEENRSTLRMYIEELNYEFENKNVIPYQIKAQQLLKFLLFVADNKALTRFYDEASHILKVFAQTQWNIKTVENFHANFHIFAESLLLPDYDRAKEAIYHALKQGVIRG</sequence>
<dbReference type="OrthoDB" id="2374506at2"/>
<proteinExistence type="predicted"/>
<dbReference type="GO" id="GO:0003677">
    <property type="term" value="F:DNA binding"/>
    <property type="evidence" value="ECO:0007669"/>
    <property type="project" value="UniProtKB-KW"/>
</dbReference>
<dbReference type="EMBL" id="PIQO01000012">
    <property type="protein sequence ID" value="PKR84187.1"/>
    <property type="molecule type" value="Genomic_DNA"/>
</dbReference>
<dbReference type="SMART" id="SM00345">
    <property type="entry name" value="HTH_GNTR"/>
    <property type="match status" value="1"/>
</dbReference>
<evidence type="ECO:0000256" key="3">
    <source>
        <dbReference type="ARBA" id="ARBA00023163"/>
    </source>
</evidence>
<dbReference type="RefSeq" id="WP_101355104.1">
    <property type="nucleotide sequence ID" value="NZ_PIQO01000012.1"/>
</dbReference>
<evidence type="ECO:0000259" key="4">
    <source>
        <dbReference type="PROSITE" id="PS50949"/>
    </source>
</evidence>
<dbReference type="PROSITE" id="PS50949">
    <property type="entry name" value="HTH_GNTR"/>
    <property type="match status" value="1"/>
</dbReference>
<dbReference type="PANTHER" id="PTHR43537:SF24">
    <property type="entry name" value="GLUCONATE OPERON TRANSCRIPTIONAL REPRESSOR"/>
    <property type="match status" value="1"/>
</dbReference>
<dbReference type="Pfam" id="PF00392">
    <property type="entry name" value="GntR"/>
    <property type="match status" value="1"/>
</dbReference>
<reference evidence="5 6" key="1">
    <citation type="submission" date="2017-11" db="EMBL/GenBank/DDBJ databases">
        <title>Bacillus camelliae sp. nov., isolated from pu'er tea.</title>
        <authorList>
            <person name="Niu L."/>
        </authorList>
    </citation>
    <scope>NUCLEOTIDE SEQUENCE [LARGE SCALE GENOMIC DNA]</scope>
    <source>
        <strain evidence="5 6">7578-1</strain>
    </source>
</reference>
<dbReference type="CDD" id="cd07377">
    <property type="entry name" value="WHTH_GntR"/>
    <property type="match status" value="1"/>
</dbReference>
<feature type="domain" description="HTH gntR-type" evidence="4">
    <location>
        <begin position="17"/>
        <end position="84"/>
    </location>
</feature>
<dbReference type="PANTHER" id="PTHR43537">
    <property type="entry name" value="TRANSCRIPTIONAL REGULATOR, GNTR FAMILY"/>
    <property type="match status" value="1"/>
</dbReference>
<name>A0A2N3LHZ2_9BACI</name>
<dbReference type="InterPro" id="IPR036388">
    <property type="entry name" value="WH-like_DNA-bd_sf"/>
</dbReference>
<keyword evidence="1" id="KW-0805">Transcription regulation</keyword>
<comment type="caution">
    <text evidence="5">The sequence shown here is derived from an EMBL/GenBank/DDBJ whole genome shotgun (WGS) entry which is preliminary data.</text>
</comment>
<dbReference type="Proteomes" id="UP000233440">
    <property type="component" value="Unassembled WGS sequence"/>
</dbReference>
<evidence type="ECO:0000313" key="5">
    <source>
        <dbReference type="EMBL" id="PKR84187.1"/>
    </source>
</evidence>
<evidence type="ECO:0000256" key="2">
    <source>
        <dbReference type="ARBA" id="ARBA00023125"/>
    </source>
</evidence>
<evidence type="ECO:0000313" key="6">
    <source>
        <dbReference type="Proteomes" id="UP000233440"/>
    </source>
</evidence>
<protein>
    <recommendedName>
        <fullName evidence="4">HTH gntR-type domain-containing protein</fullName>
    </recommendedName>
</protein>
<dbReference type="AlphaFoldDB" id="A0A2N3LHZ2"/>
<dbReference type="InterPro" id="IPR000524">
    <property type="entry name" value="Tscrpt_reg_HTH_GntR"/>
</dbReference>
<keyword evidence="3" id="KW-0804">Transcription</keyword>
<dbReference type="SUPFAM" id="SSF46785">
    <property type="entry name" value="Winged helix' DNA-binding domain"/>
    <property type="match status" value="1"/>
</dbReference>
<keyword evidence="6" id="KW-1185">Reference proteome</keyword>
<dbReference type="InterPro" id="IPR036390">
    <property type="entry name" value="WH_DNA-bd_sf"/>
</dbReference>
<dbReference type="GO" id="GO:0003700">
    <property type="term" value="F:DNA-binding transcription factor activity"/>
    <property type="evidence" value="ECO:0007669"/>
    <property type="project" value="InterPro"/>
</dbReference>
<organism evidence="5 6">
    <name type="scientific">Heyndrickxia camelliae</name>
    <dbReference type="NCBI Taxonomy" id="1707093"/>
    <lineage>
        <taxon>Bacteria</taxon>
        <taxon>Bacillati</taxon>
        <taxon>Bacillota</taxon>
        <taxon>Bacilli</taxon>
        <taxon>Bacillales</taxon>
        <taxon>Bacillaceae</taxon>
        <taxon>Heyndrickxia</taxon>
    </lineage>
</organism>
<accession>A0A2N3LHZ2</accession>
<evidence type="ECO:0000256" key="1">
    <source>
        <dbReference type="ARBA" id="ARBA00023015"/>
    </source>
</evidence>